<sequence length="292" mass="33789">MIAKVSGLVAWRPVDVESCVSGTPVEAVDEDDKEYLVKWENFSYFRAMWMPGPWLWGVTAVAMRKAFAKKDTGPKMRTEDAIPEEFLRIDIVLDVKYTSIVDIRTDEIDKARIKEVDQALIKYKGLGYEDAVWEKVPDPEDEDRWSDFVKAYDDWVLGRYIKLPKAGPMKARLDKARDQEFAKLEKKKQPENMTGGEMMKYQMEGLNWLFYQWYLKKNGILADEMGLGKTIQVIGFVAMMASDLNCFPFLVVVPNSTCPNWRREIKKWAPSLRVVTFFGSAQARDMAMKYEL</sequence>
<accession>A0ACC3DHD2</accession>
<dbReference type="Proteomes" id="UP001186974">
    <property type="component" value="Unassembled WGS sequence"/>
</dbReference>
<organism evidence="1 2">
    <name type="scientific">Coniosporium uncinatum</name>
    <dbReference type="NCBI Taxonomy" id="93489"/>
    <lineage>
        <taxon>Eukaryota</taxon>
        <taxon>Fungi</taxon>
        <taxon>Dikarya</taxon>
        <taxon>Ascomycota</taxon>
        <taxon>Pezizomycotina</taxon>
        <taxon>Dothideomycetes</taxon>
        <taxon>Dothideomycetes incertae sedis</taxon>
        <taxon>Coniosporium</taxon>
    </lineage>
</organism>
<comment type="caution">
    <text evidence="1">The sequence shown here is derived from an EMBL/GenBank/DDBJ whole genome shotgun (WGS) entry which is preliminary data.</text>
</comment>
<name>A0ACC3DHD2_9PEZI</name>
<keyword evidence="2" id="KW-1185">Reference proteome</keyword>
<dbReference type="EMBL" id="JAWDJW010004573">
    <property type="protein sequence ID" value="KAK3073936.1"/>
    <property type="molecule type" value="Genomic_DNA"/>
</dbReference>
<feature type="non-terminal residue" evidence="1">
    <location>
        <position position="292"/>
    </location>
</feature>
<protein>
    <submittedName>
        <fullName evidence="1">Uncharacterized protein</fullName>
    </submittedName>
</protein>
<evidence type="ECO:0000313" key="2">
    <source>
        <dbReference type="Proteomes" id="UP001186974"/>
    </source>
</evidence>
<evidence type="ECO:0000313" key="1">
    <source>
        <dbReference type="EMBL" id="KAK3073936.1"/>
    </source>
</evidence>
<reference evidence="1" key="1">
    <citation type="submission" date="2024-09" db="EMBL/GenBank/DDBJ databases">
        <title>Black Yeasts Isolated from many extreme environments.</title>
        <authorList>
            <person name="Coleine C."/>
            <person name="Stajich J.E."/>
            <person name="Selbmann L."/>
        </authorList>
    </citation>
    <scope>NUCLEOTIDE SEQUENCE</scope>
    <source>
        <strain evidence="1">CCFEE 5737</strain>
    </source>
</reference>
<gene>
    <name evidence="1" type="ORF">LTS18_014343</name>
</gene>
<proteinExistence type="predicted"/>